<dbReference type="EMBL" id="AGNK02001655">
    <property type="status" value="NOT_ANNOTATED_CDS"/>
    <property type="molecule type" value="Genomic_DNA"/>
</dbReference>
<sequence>MPLRRILGLSAAVSGRLCRGFSSSASRPAWAMIHPLARLAESTAPRASLRFAEPPCLSHLIIPAHLADPPSRDPRSEDVTIIYGGVLKTSSGDGLLLLAFMDISGTAPIVATHGGTQERKLTGVDLDVDMRRFVCNPLSGQMFRLPDIDGTKKTEWFSEMGILTQSERPDRPPDRYAVAVLSEDRDGQEGRFVMRRFLSQTGEWEKLTARCWPWPAGWLWWVDVSWGVVSSDPFSDQPDLRFIELPTGSVTEPVEGWEDQRVQSRYRHMGVSEGRLRYAEVSREKPFMLSSFALDDDDSGWTLEHRVALSRVFAL</sequence>
<proteinExistence type="predicted"/>
<dbReference type="eggNOG" id="ENOG502S3VB">
    <property type="taxonomic scope" value="Eukaryota"/>
</dbReference>
<dbReference type="PANTHER" id="PTHR33086:SF98">
    <property type="entry name" value="OS05G0468200 PROTEIN"/>
    <property type="match status" value="1"/>
</dbReference>
<feature type="domain" description="DUF1618" evidence="1">
    <location>
        <begin position="221"/>
        <end position="310"/>
    </location>
</feature>
<dbReference type="AlphaFoldDB" id="K3ZD14"/>
<reference evidence="3" key="1">
    <citation type="journal article" date="2012" name="Nat. Biotechnol.">
        <title>Reference genome sequence of the model plant Setaria.</title>
        <authorList>
            <person name="Bennetzen J.L."/>
            <person name="Schmutz J."/>
            <person name="Wang H."/>
            <person name="Percifield R."/>
            <person name="Hawkins J."/>
            <person name="Pontaroli A.C."/>
            <person name="Estep M."/>
            <person name="Feng L."/>
            <person name="Vaughn J.N."/>
            <person name="Grimwood J."/>
            <person name="Jenkins J."/>
            <person name="Barry K."/>
            <person name="Lindquist E."/>
            <person name="Hellsten U."/>
            <person name="Deshpande S."/>
            <person name="Wang X."/>
            <person name="Wu X."/>
            <person name="Mitros T."/>
            <person name="Triplett J."/>
            <person name="Yang X."/>
            <person name="Ye C.Y."/>
            <person name="Mauro-Herrera M."/>
            <person name="Wang L."/>
            <person name="Li P."/>
            <person name="Sharma M."/>
            <person name="Sharma R."/>
            <person name="Ronald P.C."/>
            <person name="Panaud O."/>
            <person name="Kellogg E.A."/>
            <person name="Brutnell T.P."/>
            <person name="Doust A.N."/>
            <person name="Tuskan G.A."/>
            <person name="Rokhsar D."/>
            <person name="Devos K.M."/>
        </authorList>
    </citation>
    <scope>NUCLEOTIDE SEQUENCE [LARGE SCALE GENOMIC DNA]</scope>
    <source>
        <strain evidence="3">cv. Yugu1</strain>
    </source>
</reference>
<dbReference type="EnsemblPlants" id="KQL15103">
    <property type="protein sequence ID" value="KQL15103"/>
    <property type="gene ID" value="SETIT_024445mg"/>
</dbReference>
<evidence type="ECO:0000259" key="1">
    <source>
        <dbReference type="Pfam" id="PF07762"/>
    </source>
</evidence>
<dbReference type="OMA" id="VEGWEDQ"/>
<dbReference type="HOGENOM" id="CLU_038425_0_0_1"/>
<evidence type="ECO:0000313" key="2">
    <source>
        <dbReference type="EnsemblPlants" id="KQL15103"/>
    </source>
</evidence>
<protein>
    <recommendedName>
        <fullName evidence="1">DUF1618 domain-containing protein</fullName>
    </recommendedName>
</protein>
<accession>K3ZD14</accession>
<dbReference type="InParanoid" id="K3ZD14"/>
<dbReference type="STRING" id="4555.K3ZD14"/>
<dbReference type="Proteomes" id="UP000004995">
    <property type="component" value="Unassembled WGS sequence"/>
</dbReference>
<evidence type="ECO:0000313" key="3">
    <source>
        <dbReference type="Proteomes" id="UP000004995"/>
    </source>
</evidence>
<dbReference type="PANTHER" id="PTHR33086">
    <property type="entry name" value="OS05G0468200 PROTEIN-RELATED"/>
    <property type="match status" value="1"/>
</dbReference>
<name>K3ZD14_SETIT</name>
<reference evidence="2" key="2">
    <citation type="submission" date="2018-08" db="UniProtKB">
        <authorList>
            <consortium name="EnsemblPlants"/>
        </authorList>
    </citation>
    <scope>IDENTIFICATION</scope>
    <source>
        <strain evidence="2">Yugu1</strain>
    </source>
</reference>
<dbReference type="Gramene" id="KQL15103">
    <property type="protein sequence ID" value="KQL15103"/>
    <property type="gene ID" value="SETIT_024445mg"/>
</dbReference>
<organism evidence="2 3">
    <name type="scientific">Setaria italica</name>
    <name type="common">Foxtail millet</name>
    <name type="synonym">Panicum italicum</name>
    <dbReference type="NCBI Taxonomy" id="4555"/>
    <lineage>
        <taxon>Eukaryota</taxon>
        <taxon>Viridiplantae</taxon>
        <taxon>Streptophyta</taxon>
        <taxon>Embryophyta</taxon>
        <taxon>Tracheophyta</taxon>
        <taxon>Spermatophyta</taxon>
        <taxon>Magnoliopsida</taxon>
        <taxon>Liliopsida</taxon>
        <taxon>Poales</taxon>
        <taxon>Poaceae</taxon>
        <taxon>PACMAD clade</taxon>
        <taxon>Panicoideae</taxon>
        <taxon>Panicodae</taxon>
        <taxon>Paniceae</taxon>
        <taxon>Cenchrinae</taxon>
        <taxon>Setaria</taxon>
    </lineage>
</organism>
<dbReference type="Pfam" id="PF07762">
    <property type="entry name" value="DUF1618"/>
    <property type="match status" value="1"/>
</dbReference>
<dbReference type="InterPro" id="IPR011676">
    <property type="entry name" value="DUF1618"/>
</dbReference>
<keyword evidence="3" id="KW-1185">Reference proteome</keyword>